<dbReference type="AlphaFoldDB" id="A0AB34IVQ2"/>
<dbReference type="PANTHER" id="PTHR43827:SF3">
    <property type="entry name" value="NADP-DEPENDENT OXIDOREDUCTASE DOMAIN-CONTAINING PROTEIN"/>
    <property type="match status" value="1"/>
</dbReference>
<dbReference type="GO" id="GO:0016616">
    <property type="term" value="F:oxidoreductase activity, acting on the CH-OH group of donors, NAD or NADP as acceptor"/>
    <property type="evidence" value="ECO:0007669"/>
    <property type="project" value="UniProtKB-ARBA"/>
</dbReference>
<evidence type="ECO:0000256" key="3">
    <source>
        <dbReference type="ARBA" id="ARBA00023002"/>
    </source>
</evidence>
<dbReference type="EMBL" id="JBGBPQ010000017">
    <property type="protein sequence ID" value="KAL1508081.1"/>
    <property type="molecule type" value="Genomic_DNA"/>
</dbReference>
<evidence type="ECO:0000313" key="6">
    <source>
        <dbReference type="Proteomes" id="UP001515480"/>
    </source>
</evidence>
<proteinExistence type="inferred from homology"/>
<keyword evidence="3" id="KW-0560">Oxidoreductase</keyword>
<dbReference type="InterPro" id="IPR020471">
    <property type="entry name" value="AKR"/>
</dbReference>
<dbReference type="CDD" id="cd19071">
    <property type="entry name" value="AKR_AKR1-5-like"/>
    <property type="match status" value="1"/>
</dbReference>
<dbReference type="Proteomes" id="UP001515480">
    <property type="component" value="Unassembled WGS sequence"/>
</dbReference>
<protein>
    <recommendedName>
        <fullName evidence="4">NADP-dependent oxidoreductase domain-containing protein</fullName>
    </recommendedName>
</protein>
<dbReference type="Pfam" id="PF00248">
    <property type="entry name" value="Aldo_ket_red"/>
    <property type="match status" value="1"/>
</dbReference>
<keyword evidence="2" id="KW-0521">NADP</keyword>
<dbReference type="SUPFAM" id="SSF51430">
    <property type="entry name" value="NAD(P)-linked oxidoreductase"/>
    <property type="match status" value="1"/>
</dbReference>
<evidence type="ECO:0000313" key="5">
    <source>
        <dbReference type="EMBL" id="KAL1508081.1"/>
    </source>
</evidence>
<organism evidence="5 6">
    <name type="scientific">Prymnesium parvum</name>
    <name type="common">Toxic golden alga</name>
    <dbReference type="NCBI Taxonomy" id="97485"/>
    <lineage>
        <taxon>Eukaryota</taxon>
        <taxon>Haptista</taxon>
        <taxon>Haptophyta</taxon>
        <taxon>Prymnesiophyceae</taxon>
        <taxon>Prymnesiales</taxon>
        <taxon>Prymnesiaceae</taxon>
        <taxon>Prymnesium</taxon>
    </lineage>
</organism>
<dbReference type="PRINTS" id="PR00069">
    <property type="entry name" value="ALDKETRDTASE"/>
</dbReference>
<dbReference type="InterPro" id="IPR018170">
    <property type="entry name" value="Aldo/ket_reductase_CS"/>
</dbReference>
<name>A0AB34IVQ2_PRYPA</name>
<dbReference type="Gene3D" id="3.20.20.100">
    <property type="entry name" value="NADP-dependent oxidoreductase domain"/>
    <property type="match status" value="1"/>
</dbReference>
<sequence length="280" mass="29017">MAATPRVEIAPGVFMPLLNFGVQQNHSLAIALGARGLDTANIYGDAQQRDVGAAVRTSALPRSELFVTTKIECCPGAQFLGSAAPVCRAAGDPRAAIAHDFAVLGLAYVDLLLLHWPCDTLEATLAAYAAMEPLVAAGKARAIGVSNFNASMLAAFLPLVRVPPVINQCGYSIAGHSSGRWGRDDATRRASAAHNLSFSAYSPLGGWAKGGTAHVLSDPTVRAVAAAHNASAAAVALRWVTQQGVVAVTSSDNPAHIEDDLASLGLQLSDDEMTRLAAVQ</sequence>
<comment type="similarity">
    <text evidence="1">Belongs to the aldo/keto reductase family.</text>
</comment>
<dbReference type="PANTHER" id="PTHR43827">
    <property type="entry name" value="2,5-DIKETO-D-GLUCONIC ACID REDUCTASE"/>
    <property type="match status" value="1"/>
</dbReference>
<evidence type="ECO:0000256" key="1">
    <source>
        <dbReference type="ARBA" id="ARBA00007905"/>
    </source>
</evidence>
<dbReference type="InterPro" id="IPR023210">
    <property type="entry name" value="NADP_OxRdtase_dom"/>
</dbReference>
<keyword evidence="6" id="KW-1185">Reference proteome</keyword>
<evidence type="ECO:0000256" key="2">
    <source>
        <dbReference type="ARBA" id="ARBA00022857"/>
    </source>
</evidence>
<feature type="domain" description="NADP-dependent oxidoreductase" evidence="4">
    <location>
        <begin position="29"/>
        <end position="279"/>
    </location>
</feature>
<accession>A0AB34IVQ2</accession>
<evidence type="ECO:0000259" key="4">
    <source>
        <dbReference type="Pfam" id="PF00248"/>
    </source>
</evidence>
<dbReference type="InterPro" id="IPR036812">
    <property type="entry name" value="NAD(P)_OxRdtase_dom_sf"/>
</dbReference>
<gene>
    <name evidence="5" type="ORF">AB1Y20_007674</name>
</gene>
<comment type="caution">
    <text evidence="5">The sequence shown here is derived from an EMBL/GenBank/DDBJ whole genome shotgun (WGS) entry which is preliminary data.</text>
</comment>
<dbReference type="PROSITE" id="PS00062">
    <property type="entry name" value="ALDOKETO_REDUCTASE_2"/>
    <property type="match status" value="1"/>
</dbReference>
<reference evidence="5 6" key="1">
    <citation type="journal article" date="2024" name="Science">
        <title>Giant polyketide synthase enzymes in the biosynthesis of giant marine polyether toxins.</title>
        <authorList>
            <person name="Fallon T.R."/>
            <person name="Shende V.V."/>
            <person name="Wierzbicki I.H."/>
            <person name="Pendleton A.L."/>
            <person name="Watervoot N.F."/>
            <person name="Auber R.P."/>
            <person name="Gonzalez D.J."/>
            <person name="Wisecaver J.H."/>
            <person name="Moore B.S."/>
        </authorList>
    </citation>
    <scope>NUCLEOTIDE SEQUENCE [LARGE SCALE GENOMIC DNA]</scope>
    <source>
        <strain evidence="5 6">12B1</strain>
    </source>
</reference>